<accession>A0A5M3WB11</accession>
<reference evidence="1 2" key="1">
    <citation type="submission" date="2019-10" db="EMBL/GenBank/DDBJ databases">
        <title>Whole genome shotgun sequence of Acrocarpospora corrugata NBRC 13972.</title>
        <authorList>
            <person name="Ichikawa N."/>
            <person name="Kimura A."/>
            <person name="Kitahashi Y."/>
            <person name="Komaki H."/>
            <person name="Oguchi A."/>
        </authorList>
    </citation>
    <scope>NUCLEOTIDE SEQUENCE [LARGE SCALE GENOMIC DNA]</scope>
    <source>
        <strain evidence="1 2">NBRC 13972</strain>
    </source>
</reference>
<proteinExistence type="predicted"/>
<evidence type="ECO:0008006" key="3">
    <source>
        <dbReference type="Google" id="ProtNLM"/>
    </source>
</evidence>
<keyword evidence="2" id="KW-1185">Reference proteome</keyword>
<name>A0A5M3WB11_9ACTN</name>
<sequence>MDVWPFVGRQSERDWVRTTLRGRNVVIVGPAGVGKSRLASEVAAGFPATVRVRGSQAARAVPLGAFAPFLPDGEPGPHPLRWAGGAILARKPSLLVVGDAHLLDASSAALTQQLAARMRVLATVRSGEDCPDSVRALWEDDLGRRFDLAALTQAEMTTVLVTALGGPVEAATAERLHTLSQGNVLLVRELVAAALEGETLVRSGEDRTWRLAG</sequence>
<dbReference type="OrthoDB" id="3197423at2"/>
<gene>
    <name evidence="1" type="ORF">Acor_57340</name>
</gene>
<organism evidence="1 2">
    <name type="scientific">Acrocarpospora corrugata</name>
    <dbReference type="NCBI Taxonomy" id="35763"/>
    <lineage>
        <taxon>Bacteria</taxon>
        <taxon>Bacillati</taxon>
        <taxon>Actinomycetota</taxon>
        <taxon>Actinomycetes</taxon>
        <taxon>Streptosporangiales</taxon>
        <taxon>Streptosporangiaceae</taxon>
        <taxon>Acrocarpospora</taxon>
    </lineage>
</organism>
<dbReference type="Proteomes" id="UP000334990">
    <property type="component" value="Unassembled WGS sequence"/>
</dbReference>
<protein>
    <recommendedName>
        <fullName evidence="3">AAA+ ATPase domain-containing protein</fullName>
    </recommendedName>
</protein>
<evidence type="ECO:0000313" key="2">
    <source>
        <dbReference type="Proteomes" id="UP000334990"/>
    </source>
</evidence>
<dbReference type="SUPFAM" id="SSF52540">
    <property type="entry name" value="P-loop containing nucleoside triphosphate hydrolases"/>
    <property type="match status" value="1"/>
</dbReference>
<dbReference type="AlphaFoldDB" id="A0A5M3WB11"/>
<dbReference type="RefSeq" id="WP_155339812.1">
    <property type="nucleotide sequence ID" value="NZ_BAAABN010000007.1"/>
</dbReference>
<dbReference type="InterPro" id="IPR027417">
    <property type="entry name" value="P-loop_NTPase"/>
</dbReference>
<evidence type="ECO:0000313" key="1">
    <source>
        <dbReference type="EMBL" id="GES03668.1"/>
    </source>
</evidence>
<dbReference type="EMBL" id="BLAD01000071">
    <property type="protein sequence ID" value="GES03668.1"/>
    <property type="molecule type" value="Genomic_DNA"/>
</dbReference>
<dbReference type="Gene3D" id="3.40.50.300">
    <property type="entry name" value="P-loop containing nucleotide triphosphate hydrolases"/>
    <property type="match status" value="1"/>
</dbReference>
<comment type="caution">
    <text evidence="1">The sequence shown here is derived from an EMBL/GenBank/DDBJ whole genome shotgun (WGS) entry which is preliminary data.</text>
</comment>